<dbReference type="EMBL" id="JAHQIW010006538">
    <property type="protein sequence ID" value="KAJ1369412.1"/>
    <property type="molecule type" value="Genomic_DNA"/>
</dbReference>
<comment type="caution">
    <text evidence="2">The sequence shown here is derived from an EMBL/GenBank/DDBJ whole genome shotgun (WGS) entry which is preliminary data.</text>
</comment>
<gene>
    <name evidence="2" type="ORF">KIN20_030856</name>
</gene>
<proteinExistence type="predicted"/>
<reference evidence="2" key="1">
    <citation type="submission" date="2021-06" db="EMBL/GenBank/DDBJ databases">
        <title>Parelaphostrongylus tenuis whole genome reference sequence.</title>
        <authorList>
            <person name="Garwood T.J."/>
            <person name="Larsen P.A."/>
            <person name="Fountain-Jones N.M."/>
            <person name="Garbe J.R."/>
            <person name="Macchietto M.G."/>
            <person name="Kania S.A."/>
            <person name="Gerhold R.W."/>
            <person name="Richards J.E."/>
            <person name="Wolf T.M."/>
        </authorList>
    </citation>
    <scope>NUCLEOTIDE SEQUENCE</scope>
    <source>
        <strain evidence="2">MNPRO001-30</strain>
        <tissue evidence="2">Meninges</tissue>
    </source>
</reference>
<feature type="compositionally biased region" description="Polar residues" evidence="1">
    <location>
        <begin position="136"/>
        <end position="146"/>
    </location>
</feature>
<evidence type="ECO:0000313" key="3">
    <source>
        <dbReference type="Proteomes" id="UP001196413"/>
    </source>
</evidence>
<accession>A0AAD5WGM3</accession>
<evidence type="ECO:0000256" key="1">
    <source>
        <dbReference type="SAM" id="MobiDB-lite"/>
    </source>
</evidence>
<feature type="region of interest" description="Disordered" evidence="1">
    <location>
        <begin position="125"/>
        <end position="146"/>
    </location>
</feature>
<evidence type="ECO:0000313" key="2">
    <source>
        <dbReference type="EMBL" id="KAJ1369412.1"/>
    </source>
</evidence>
<keyword evidence="3" id="KW-1185">Reference proteome</keyword>
<organism evidence="2 3">
    <name type="scientific">Parelaphostrongylus tenuis</name>
    <name type="common">Meningeal worm</name>
    <dbReference type="NCBI Taxonomy" id="148309"/>
    <lineage>
        <taxon>Eukaryota</taxon>
        <taxon>Metazoa</taxon>
        <taxon>Ecdysozoa</taxon>
        <taxon>Nematoda</taxon>
        <taxon>Chromadorea</taxon>
        <taxon>Rhabditida</taxon>
        <taxon>Rhabditina</taxon>
        <taxon>Rhabditomorpha</taxon>
        <taxon>Strongyloidea</taxon>
        <taxon>Metastrongylidae</taxon>
        <taxon>Parelaphostrongylus</taxon>
    </lineage>
</organism>
<sequence length="146" mass="16055">MKTVKNAEITVAVDAVSEAASRGYLAVDRMMREFNIATSATRRLFRENTQAALDSFAGIADSMRPELVSRHEELDRKVGRAVVMRNKLEKLPEAIKSVGDEFLEKIFAVVMEATFGISRQDGVSRNINPVGGGTSEIPSENPLNEN</sequence>
<name>A0AAD5WGM3_PARTN</name>
<dbReference type="AlphaFoldDB" id="A0AAD5WGM3"/>
<protein>
    <submittedName>
        <fullName evidence="2">Uncharacterized protein</fullName>
    </submittedName>
</protein>
<dbReference type="Proteomes" id="UP001196413">
    <property type="component" value="Unassembled WGS sequence"/>
</dbReference>